<protein>
    <submittedName>
        <fullName evidence="1">TrbM</fullName>
    </submittedName>
</protein>
<geneLocation type="plasmid" evidence="1">
    <name>pMCBF1</name>
</geneLocation>
<dbReference type="Pfam" id="PF07424">
    <property type="entry name" value="TrbM"/>
    <property type="match status" value="1"/>
</dbReference>
<dbReference type="InterPro" id="IPR009989">
    <property type="entry name" value="TrbM"/>
</dbReference>
<proteinExistence type="predicted"/>
<keyword evidence="1" id="KW-0614">Plasmid</keyword>
<organism evidence="1">
    <name type="scientific">Plasmid pMCBF1</name>
    <dbReference type="NCBI Taxonomy" id="1003194"/>
    <lineage>
        <taxon>other sequences</taxon>
        <taxon>plasmids</taxon>
    </lineage>
</organism>
<dbReference type="NCBIfam" id="NF010468">
    <property type="entry name" value="PRK13893.1"/>
    <property type="match status" value="1"/>
</dbReference>
<gene>
    <name evidence="1" type="primary">trbM</name>
</gene>
<dbReference type="AlphaFoldDB" id="F2FAY0"/>
<dbReference type="EMBL" id="AY950444">
    <property type="protein sequence ID" value="AAY97927.1"/>
    <property type="molecule type" value="Genomic_DNA"/>
</dbReference>
<reference evidence="1" key="1">
    <citation type="journal article" date="2011" name="Nat. Commun.">
        <title>The IncP-1 plasmid backbone adapts to different host bacterial species and evolves through homologous recombination.</title>
        <authorList>
            <person name="Norberg P."/>
            <person name="Bergstrom M."/>
            <person name="Jethava V."/>
            <person name="Dubhashi D."/>
            <person name="Hermansson M."/>
        </authorList>
    </citation>
    <scope>NUCLEOTIDE SEQUENCE</scope>
    <source>
        <plasmid evidence="1">pMCBF1</plasmid>
    </source>
</reference>
<sequence>MTMPSPKSRLSLTAITATNLLNAQQGEMTMKKLFSTAALVAALGASVGTASAQEVLSGDTRLACEAVLCLSSGTRPSECSPSLNRYFGIKKKKFSDTIKARLNFLNLCPVSSQTPEMRSLVSAISRGAGRCDAASLNSTLRSWSGWDDGYMYISNRMPDYCSIYTSHSYTDFNSSGTLARYVGTPERGGYWVEARDYDRALAEYNERIRREDEERRRSSWWGN</sequence>
<name>F2FAY0_9ZZZZ</name>
<evidence type="ECO:0000313" key="1">
    <source>
        <dbReference type="EMBL" id="AAY97927.1"/>
    </source>
</evidence>
<accession>F2FAY0</accession>